<dbReference type="AlphaFoldDB" id="A0A1H2GMV2"/>
<feature type="compositionally biased region" description="Basic residues" evidence="1">
    <location>
        <begin position="15"/>
        <end position="24"/>
    </location>
</feature>
<reference evidence="4" key="1">
    <citation type="submission" date="2016-10" db="EMBL/GenBank/DDBJ databases">
        <authorList>
            <person name="Varghese N."/>
            <person name="Submissions S."/>
        </authorList>
    </citation>
    <scope>NUCLEOTIDE SEQUENCE [LARGE SCALE GENOMIC DNA]</scope>
    <source>
        <strain evidence="4">DSM 3384</strain>
    </source>
</reference>
<dbReference type="Proteomes" id="UP000199608">
    <property type="component" value="Unassembled WGS sequence"/>
</dbReference>
<proteinExistence type="predicted"/>
<protein>
    <submittedName>
        <fullName evidence="3">Methyltransferase domain-containing protein</fullName>
    </submittedName>
</protein>
<dbReference type="InterPro" id="IPR025714">
    <property type="entry name" value="Methyltranfer_dom"/>
</dbReference>
<sequence length="207" mass="22990">MKSKEEVLKEGMARKNCKQKHGHKGQGPSSFWMHDPEFVFDALEIRSGDRVLDLGCGAGDYSVKASGIVGDSGLVYAIDHWPPTIDALKKSVESLGLTNIKPLVSDLLGILPVKDNDIDICLIFTVLHIFDISRQGRGIYNEVSRILKPGGRLAIIECKKEEMPFGPPIHMRLSPEEVELSIKDSGFEKTGVTDLGYNYLIQFVKNY</sequence>
<evidence type="ECO:0000256" key="1">
    <source>
        <dbReference type="SAM" id="MobiDB-lite"/>
    </source>
</evidence>
<feature type="region of interest" description="Disordered" evidence="1">
    <location>
        <begin position="1"/>
        <end position="30"/>
    </location>
</feature>
<gene>
    <name evidence="3" type="ORF">SAMN04487931_105288</name>
</gene>
<keyword evidence="3" id="KW-0808">Transferase</keyword>
<dbReference type="InterPro" id="IPR029063">
    <property type="entry name" value="SAM-dependent_MTases_sf"/>
</dbReference>
<dbReference type="EMBL" id="FNLL01000005">
    <property type="protein sequence ID" value="SDU20874.1"/>
    <property type="molecule type" value="Genomic_DNA"/>
</dbReference>
<dbReference type="SUPFAM" id="SSF53335">
    <property type="entry name" value="S-adenosyl-L-methionine-dependent methyltransferases"/>
    <property type="match status" value="1"/>
</dbReference>
<dbReference type="Pfam" id="PF13847">
    <property type="entry name" value="Methyltransf_31"/>
    <property type="match status" value="1"/>
</dbReference>
<evidence type="ECO:0000259" key="2">
    <source>
        <dbReference type="Pfam" id="PF13847"/>
    </source>
</evidence>
<evidence type="ECO:0000313" key="4">
    <source>
        <dbReference type="Proteomes" id="UP000199608"/>
    </source>
</evidence>
<keyword evidence="4" id="KW-1185">Reference proteome</keyword>
<feature type="compositionally biased region" description="Basic and acidic residues" evidence="1">
    <location>
        <begin position="1"/>
        <end position="13"/>
    </location>
</feature>
<dbReference type="GO" id="GO:0008168">
    <property type="term" value="F:methyltransferase activity"/>
    <property type="evidence" value="ECO:0007669"/>
    <property type="project" value="UniProtKB-KW"/>
</dbReference>
<accession>A0A1H2GMV2</accession>
<keyword evidence="3" id="KW-0489">Methyltransferase</keyword>
<evidence type="ECO:0000313" key="3">
    <source>
        <dbReference type="EMBL" id="SDU20874.1"/>
    </source>
</evidence>
<name>A0A1H2GMV2_9BACT</name>
<dbReference type="GO" id="GO:0032259">
    <property type="term" value="P:methylation"/>
    <property type="evidence" value="ECO:0007669"/>
    <property type="project" value="UniProtKB-KW"/>
</dbReference>
<dbReference type="CDD" id="cd02440">
    <property type="entry name" value="AdoMet_MTases"/>
    <property type="match status" value="1"/>
</dbReference>
<organism evidence="3 4">
    <name type="scientific">Desulfobacula phenolica</name>
    <dbReference type="NCBI Taxonomy" id="90732"/>
    <lineage>
        <taxon>Bacteria</taxon>
        <taxon>Pseudomonadati</taxon>
        <taxon>Thermodesulfobacteriota</taxon>
        <taxon>Desulfobacteria</taxon>
        <taxon>Desulfobacterales</taxon>
        <taxon>Desulfobacteraceae</taxon>
        <taxon>Desulfobacula</taxon>
    </lineage>
</organism>
<feature type="domain" description="Methyltransferase" evidence="2">
    <location>
        <begin position="46"/>
        <end position="169"/>
    </location>
</feature>
<dbReference type="RefSeq" id="WP_092233672.1">
    <property type="nucleotide sequence ID" value="NZ_FNLL01000005.1"/>
</dbReference>
<dbReference type="Gene3D" id="3.40.50.150">
    <property type="entry name" value="Vaccinia Virus protein VP39"/>
    <property type="match status" value="1"/>
</dbReference>